<comment type="caution">
    <text evidence="7">The sequence shown here is derived from an EMBL/GenBank/DDBJ whole genome shotgun (WGS) entry which is preliminary data.</text>
</comment>
<dbReference type="InterPro" id="IPR027417">
    <property type="entry name" value="P-loop_NTPase"/>
</dbReference>
<keyword evidence="4" id="KW-1278">Translocase</keyword>
<dbReference type="InterPro" id="IPR003593">
    <property type="entry name" value="AAA+_ATPase"/>
</dbReference>
<evidence type="ECO:0000256" key="2">
    <source>
        <dbReference type="ARBA" id="ARBA00022741"/>
    </source>
</evidence>
<evidence type="ECO:0000256" key="1">
    <source>
        <dbReference type="ARBA" id="ARBA00022448"/>
    </source>
</evidence>
<keyword evidence="2" id="KW-0547">Nucleotide-binding</keyword>
<accession>A0A9X8ELM5</accession>
<evidence type="ECO:0000256" key="4">
    <source>
        <dbReference type="ARBA" id="ARBA00022967"/>
    </source>
</evidence>
<gene>
    <name evidence="7" type="ORF">EDF85_0603</name>
</gene>
<dbReference type="CDD" id="cd03214">
    <property type="entry name" value="ABC_Iron-Siderophores_B12_Hemin"/>
    <property type="match status" value="1"/>
</dbReference>
<dbReference type="AlphaFoldDB" id="A0A9X8ELM5"/>
<reference evidence="7 8" key="1">
    <citation type="submission" date="2018-11" db="EMBL/GenBank/DDBJ databases">
        <title>Genomic analyses of the natural microbiome of Caenorhabditis elegans.</title>
        <authorList>
            <person name="Samuel B."/>
        </authorList>
    </citation>
    <scope>NUCLEOTIDE SEQUENCE [LARGE SCALE GENOMIC DNA]</scope>
    <source>
        <strain evidence="7 8">BIGb0473</strain>
    </source>
</reference>
<dbReference type="PROSITE" id="PS50893">
    <property type="entry name" value="ABC_TRANSPORTER_2"/>
    <property type="match status" value="1"/>
</dbReference>
<dbReference type="OrthoDB" id="6461291at2"/>
<dbReference type="EMBL" id="RJUR01000011">
    <property type="protein sequence ID" value="ROQ52860.1"/>
    <property type="molecule type" value="Genomic_DNA"/>
</dbReference>
<dbReference type="InterPro" id="IPR003439">
    <property type="entry name" value="ABC_transporter-like_ATP-bd"/>
</dbReference>
<dbReference type="RefSeq" id="WP_043864499.1">
    <property type="nucleotide sequence ID" value="NZ_RJUR01000011.1"/>
</dbReference>
<evidence type="ECO:0000313" key="7">
    <source>
        <dbReference type="EMBL" id="ROQ52860.1"/>
    </source>
</evidence>
<evidence type="ECO:0000256" key="5">
    <source>
        <dbReference type="ARBA" id="ARBA00037066"/>
    </source>
</evidence>
<evidence type="ECO:0000256" key="3">
    <source>
        <dbReference type="ARBA" id="ARBA00022840"/>
    </source>
</evidence>
<dbReference type="PANTHER" id="PTHR42794:SF1">
    <property type="entry name" value="HEMIN IMPORT ATP-BINDING PROTEIN HMUV"/>
    <property type="match status" value="1"/>
</dbReference>
<keyword evidence="1" id="KW-0813">Transport</keyword>
<feature type="domain" description="ABC transporter" evidence="6">
    <location>
        <begin position="2"/>
        <end position="237"/>
    </location>
</feature>
<protein>
    <submittedName>
        <fullName evidence="7">Iron complex transport system ATP-binding protein</fullName>
    </submittedName>
</protein>
<name>A0A9X8ELM5_PSEPU</name>
<dbReference type="Gene3D" id="3.40.50.300">
    <property type="entry name" value="P-loop containing nucleotide triphosphate hydrolases"/>
    <property type="match status" value="1"/>
</dbReference>
<evidence type="ECO:0000259" key="6">
    <source>
        <dbReference type="PROSITE" id="PS50893"/>
    </source>
</evidence>
<sequence length="254" mass="26989">MLDLLAVGLHRPFALSPVTEAIQGGQLLGLIGPNGAGKSTLLSLISGYITPDCGEVRLLDQPLSAYSPRQLARNRALVTQHMDSAFDWQVGEFIQLGQGHAGLPCAGIVEAMDITHLLDRGVLSLSGGELQRVTIARALNQLAISPAGPTEGQAPRLLLLDEPTSALDIGQQQNLMRLLRRLARLPHIAVVCVLHDLNLAARYCDRLWLMEKGRLCASGTPAQVLNAHTIETVFGAQVSVTAGPGHAVGIELAC</sequence>
<dbReference type="Pfam" id="PF00005">
    <property type="entry name" value="ABC_tran"/>
    <property type="match status" value="1"/>
</dbReference>
<proteinExistence type="predicted"/>
<dbReference type="GO" id="GO:0005524">
    <property type="term" value="F:ATP binding"/>
    <property type="evidence" value="ECO:0007669"/>
    <property type="project" value="UniProtKB-KW"/>
</dbReference>
<dbReference type="PANTHER" id="PTHR42794">
    <property type="entry name" value="HEMIN IMPORT ATP-BINDING PROTEIN HMUV"/>
    <property type="match status" value="1"/>
</dbReference>
<dbReference type="Proteomes" id="UP000269115">
    <property type="component" value="Unassembled WGS sequence"/>
</dbReference>
<organism evidence="7 8">
    <name type="scientific">Pseudomonas putida</name>
    <name type="common">Arthrobacter siderocapsulatus</name>
    <dbReference type="NCBI Taxonomy" id="303"/>
    <lineage>
        <taxon>Bacteria</taxon>
        <taxon>Pseudomonadati</taxon>
        <taxon>Pseudomonadota</taxon>
        <taxon>Gammaproteobacteria</taxon>
        <taxon>Pseudomonadales</taxon>
        <taxon>Pseudomonadaceae</taxon>
        <taxon>Pseudomonas</taxon>
    </lineage>
</organism>
<comment type="function">
    <text evidence="5">Part of the ABC transporter complex HmuTUV involved in hemin import. Responsible for energy coupling to the transport system.</text>
</comment>
<keyword evidence="3 7" id="KW-0067">ATP-binding</keyword>
<dbReference type="PROSITE" id="PS00211">
    <property type="entry name" value="ABC_TRANSPORTER_1"/>
    <property type="match status" value="1"/>
</dbReference>
<evidence type="ECO:0000313" key="8">
    <source>
        <dbReference type="Proteomes" id="UP000269115"/>
    </source>
</evidence>
<dbReference type="InterPro" id="IPR017871">
    <property type="entry name" value="ABC_transporter-like_CS"/>
</dbReference>
<dbReference type="SMART" id="SM00382">
    <property type="entry name" value="AAA"/>
    <property type="match status" value="1"/>
</dbReference>
<dbReference type="GO" id="GO:0016887">
    <property type="term" value="F:ATP hydrolysis activity"/>
    <property type="evidence" value="ECO:0007669"/>
    <property type="project" value="InterPro"/>
</dbReference>
<dbReference type="SUPFAM" id="SSF52540">
    <property type="entry name" value="P-loop containing nucleoside triphosphate hydrolases"/>
    <property type="match status" value="1"/>
</dbReference>